<keyword evidence="2" id="KW-1185">Reference proteome</keyword>
<organism evidence="1 2">
    <name type="scientific">Grus japonensis</name>
    <name type="common">Japanese crane</name>
    <name type="synonym">Red-crowned crane</name>
    <dbReference type="NCBI Taxonomy" id="30415"/>
    <lineage>
        <taxon>Eukaryota</taxon>
        <taxon>Metazoa</taxon>
        <taxon>Chordata</taxon>
        <taxon>Craniata</taxon>
        <taxon>Vertebrata</taxon>
        <taxon>Euteleostomi</taxon>
        <taxon>Archelosauria</taxon>
        <taxon>Archosauria</taxon>
        <taxon>Dinosauria</taxon>
        <taxon>Saurischia</taxon>
        <taxon>Theropoda</taxon>
        <taxon>Coelurosauria</taxon>
        <taxon>Aves</taxon>
        <taxon>Neognathae</taxon>
        <taxon>Neoaves</taxon>
        <taxon>Gruiformes</taxon>
        <taxon>Gruidae</taxon>
        <taxon>Grus</taxon>
    </lineage>
</organism>
<evidence type="ECO:0000313" key="1">
    <source>
        <dbReference type="EMBL" id="GAB0175715.1"/>
    </source>
</evidence>
<dbReference type="Proteomes" id="UP001623348">
    <property type="component" value="Unassembled WGS sequence"/>
</dbReference>
<name>A0ABC9VR91_GRUJA</name>
<dbReference type="EMBL" id="BAAFJT010000001">
    <property type="protein sequence ID" value="GAB0175715.1"/>
    <property type="molecule type" value="Genomic_DNA"/>
</dbReference>
<dbReference type="AlphaFoldDB" id="A0ABC9VR91"/>
<dbReference type="GO" id="GO:0004860">
    <property type="term" value="F:protein kinase inhibitor activity"/>
    <property type="evidence" value="ECO:0007669"/>
    <property type="project" value="UniProtKB-KW"/>
</dbReference>
<reference evidence="1 2" key="1">
    <citation type="submission" date="2024-06" db="EMBL/GenBank/DDBJ databases">
        <title>The draft genome of Grus japonensis, version 3.</title>
        <authorList>
            <person name="Nabeshima K."/>
            <person name="Suzuki S."/>
            <person name="Onuma M."/>
        </authorList>
    </citation>
    <scope>NUCLEOTIDE SEQUENCE [LARGE SCALE GENOMIC DNA]</scope>
    <source>
        <strain evidence="1 2">451A</strain>
    </source>
</reference>
<protein>
    <submittedName>
        <fullName evidence="1">cAMP-dependent protein kinase inhibitor alpha</fullName>
    </submittedName>
</protein>
<gene>
    <name evidence="1" type="ORF">GRJ2_000036700</name>
</gene>
<accession>A0ABC9VR91</accession>
<evidence type="ECO:0000313" key="2">
    <source>
        <dbReference type="Proteomes" id="UP001623348"/>
    </source>
</evidence>
<sequence>MQDPQVLFCQAAFQLGSPQHVLVPGVVPPQVQDFPLPFVELHEVPDSPFLQPVKIPPDGSMILWFISLCSQFGVICKLAEGTLYPIIQIINEDVKQDWTQY</sequence>
<keyword evidence="1" id="KW-0649">Protein kinase inhibitor</keyword>
<proteinExistence type="predicted"/>
<comment type="caution">
    <text evidence="1">The sequence shown here is derived from an EMBL/GenBank/DDBJ whole genome shotgun (WGS) entry which is preliminary data.</text>
</comment>